<evidence type="ECO:0000256" key="4">
    <source>
        <dbReference type="ARBA" id="ARBA00022747"/>
    </source>
</evidence>
<sequence length="411" mass="46727">MEFKKLKIDLLIPAEYNPRKKLKPGDAEFEKIKNSINEFGYVDPVIVNKDLTVIGGHQRISVLKALGCEKIDCVVIDVDKTKEKALNIALNKITGEWNKELLADLIKDLQDLDYDTSFTGFDPPEIDALFNELHPKGVKEDNFDEAPPENPISKQNDIWILGRHRLICGDSTKLEIYEKLMEGKKANLVVTDPPYNVDYEGTAGTIQNDNMDDKKFHEFLLSAYKGMYESLADGGSIYVFHADKETVNFRAAFKEAGFFCHQTCIWIKNSPVLGRCDYQYNHEPVLVGWKPTAGHKFYADRKQRTTWNFDKPTKSKYHPTMKPIALVAYPITNSSLTNSIVLDPFGGSGSTLIACEQTDRICYTIELDEKYADVIVNRYIEQVGNDNAVYLLRDGEKIKYKDIVRSVEEAL</sequence>
<dbReference type="AlphaFoldDB" id="A0A2A7MBU8"/>
<evidence type="ECO:0000256" key="3">
    <source>
        <dbReference type="ARBA" id="ARBA00022679"/>
    </source>
</evidence>
<evidence type="ECO:0000259" key="6">
    <source>
        <dbReference type="SMART" id="SM00470"/>
    </source>
</evidence>
<evidence type="ECO:0000313" key="7">
    <source>
        <dbReference type="EMBL" id="PEG29234.1"/>
    </source>
</evidence>
<keyword evidence="4" id="KW-0680">Restriction system</keyword>
<dbReference type="GO" id="GO:0003677">
    <property type="term" value="F:DNA binding"/>
    <property type="evidence" value="ECO:0007669"/>
    <property type="project" value="InterPro"/>
</dbReference>
<dbReference type="Pfam" id="PF02195">
    <property type="entry name" value="ParB_N"/>
    <property type="match status" value="1"/>
</dbReference>
<dbReference type="SUPFAM" id="SSF53335">
    <property type="entry name" value="S-adenosyl-L-methionine-dependent methyltransferases"/>
    <property type="match status" value="1"/>
</dbReference>
<evidence type="ECO:0000256" key="2">
    <source>
        <dbReference type="ARBA" id="ARBA00022603"/>
    </source>
</evidence>
<keyword evidence="2 7" id="KW-0489">Methyltransferase</keyword>
<keyword evidence="3" id="KW-0808">Transferase</keyword>
<dbReference type="GO" id="GO:0008170">
    <property type="term" value="F:N-methyltransferase activity"/>
    <property type="evidence" value="ECO:0007669"/>
    <property type="project" value="InterPro"/>
</dbReference>
<dbReference type="InterPro" id="IPR015840">
    <property type="entry name" value="DNA_MeTrfase_ParB"/>
</dbReference>
<dbReference type="RefSeq" id="WP_058293871.1">
    <property type="nucleotide sequence ID" value="NZ_LN890327.1"/>
</dbReference>
<dbReference type="InterPro" id="IPR029063">
    <property type="entry name" value="SAM-dependent_MTases_sf"/>
</dbReference>
<dbReference type="CDD" id="cd16401">
    <property type="entry name" value="ParB_N_like_MT"/>
    <property type="match status" value="1"/>
</dbReference>
<dbReference type="InterPro" id="IPR002941">
    <property type="entry name" value="DNA_methylase_N4/N6"/>
</dbReference>
<dbReference type="InterPro" id="IPR036086">
    <property type="entry name" value="ParB/Sulfiredoxin_sf"/>
</dbReference>
<dbReference type="SUPFAM" id="SSF110849">
    <property type="entry name" value="ParB/Sulfiredoxin"/>
    <property type="match status" value="1"/>
</dbReference>
<evidence type="ECO:0000256" key="5">
    <source>
        <dbReference type="RuleBase" id="RU362026"/>
    </source>
</evidence>
<dbReference type="STRING" id="137838.GCA_001458595_00949"/>
<dbReference type="Proteomes" id="UP000220840">
    <property type="component" value="Unassembled WGS sequence"/>
</dbReference>
<dbReference type="PROSITE" id="PS00092">
    <property type="entry name" value="N6_MTASE"/>
    <property type="match status" value="1"/>
</dbReference>
<feature type="domain" description="ParB-like N-terminal" evidence="6">
    <location>
        <begin position="4"/>
        <end position="92"/>
    </location>
</feature>
<dbReference type="EMBL" id="PDCJ01000004">
    <property type="protein sequence ID" value="PEG29234.1"/>
    <property type="molecule type" value="Genomic_DNA"/>
</dbReference>
<protein>
    <recommendedName>
        <fullName evidence="5">Methyltransferase</fullName>
        <ecNumber evidence="5">2.1.1.-</ecNumber>
    </recommendedName>
</protein>
<dbReference type="InterPro" id="IPR003115">
    <property type="entry name" value="ParB_N"/>
</dbReference>
<dbReference type="Gene3D" id="3.90.1530.10">
    <property type="entry name" value="Conserved hypothetical protein from pyrococcus furiosus pfu- 392566-001, ParB domain"/>
    <property type="match status" value="1"/>
</dbReference>
<reference evidence="7 8" key="1">
    <citation type="submission" date="2017-10" db="EMBL/GenBank/DDBJ databases">
        <title>Effective Description of Clostridium neonatale sp. nov. linked to necrotizing enterocolitis in neonates and a clarification of species assignable to the genus Clostridium (Prazmowski 1880) emend. Lawson and Rainey 2016.</title>
        <authorList>
            <person name="Bernard K."/>
            <person name="Burdz T."/>
            <person name="Wiebe D."/>
            <person name="Balcewich B."/>
            <person name="Alfa M."/>
            <person name="Bernier A.-M."/>
        </authorList>
    </citation>
    <scope>NUCLEOTIDE SEQUENCE [LARGE SCALE GENOMIC DNA]</scope>
    <source>
        <strain evidence="7 8">LCDC99A005</strain>
    </source>
</reference>
<gene>
    <name evidence="7" type="ORF">CQ394_17850</name>
</gene>
<accession>A0A2A7MBU8</accession>
<dbReference type="PRINTS" id="PR00508">
    <property type="entry name" value="S21N4MTFRASE"/>
</dbReference>
<dbReference type="SMART" id="SM00470">
    <property type="entry name" value="ParB"/>
    <property type="match status" value="1"/>
</dbReference>
<proteinExistence type="inferred from homology"/>
<keyword evidence="8" id="KW-1185">Reference proteome</keyword>
<evidence type="ECO:0000313" key="8">
    <source>
        <dbReference type="Proteomes" id="UP000220840"/>
    </source>
</evidence>
<dbReference type="GO" id="GO:0009307">
    <property type="term" value="P:DNA restriction-modification system"/>
    <property type="evidence" value="ECO:0007669"/>
    <property type="project" value="UniProtKB-KW"/>
</dbReference>
<dbReference type="Pfam" id="PF01555">
    <property type="entry name" value="N6_N4_Mtase"/>
    <property type="match status" value="1"/>
</dbReference>
<name>A0A2A7MBU8_9CLOT</name>
<dbReference type="GO" id="GO:0032259">
    <property type="term" value="P:methylation"/>
    <property type="evidence" value="ECO:0007669"/>
    <property type="project" value="UniProtKB-KW"/>
</dbReference>
<comment type="caution">
    <text evidence="7">The sequence shown here is derived from an EMBL/GenBank/DDBJ whole genome shotgun (WGS) entry which is preliminary data.</text>
</comment>
<dbReference type="Gene3D" id="3.40.50.150">
    <property type="entry name" value="Vaccinia Virus protein VP39"/>
    <property type="match status" value="1"/>
</dbReference>
<dbReference type="InterPro" id="IPR001091">
    <property type="entry name" value="RM_Methyltransferase"/>
</dbReference>
<dbReference type="OrthoDB" id="9773571at2"/>
<organism evidence="7 8">
    <name type="scientific">Clostridium neonatale</name>
    <dbReference type="NCBI Taxonomy" id="137838"/>
    <lineage>
        <taxon>Bacteria</taxon>
        <taxon>Bacillati</taxon>
        <taxon>Bacillota</taxon>
        <taxon>Clostridia</taxon>
        <taxon>Eubacteriales</taxon>
        <taxon>Clostridiaceae</taxon>
        <taxon>Clostridium</taxon>
    </lineage>
</organism>
<dbReference type="PIRSF" id="PIRSF036758">
    <property type="entry name" value="Aden_M_ParB"/>
    <property type="match status" value="1"/>
</dbReference>
<comment type="similarity">
    <text evidence="1 5">Belongs to the N(4)/N(6)-methyltransferase family.</text>
</comment>
<evidence type="ECO:0000256" key="1">
    <source>
        <dbReference type="ARBA" id="ARBA00006594"/>
    </source>
</evidence>
<dbReference type="InterPro" id="IPR002052">
    <property type="entry name" value="DNA_methylase_N6_adenine_CS"/>
</dbReference>
<dbReference type="EC" id="2.1.1.-" evidence="5"/>